<feature type="transmembrane region" description="Helical" evidence="7">
    <location>
        <begin position="30"/>
        <end position="50"/>
    </location>
</feature>
<keyword evidence="6 7" id="KW-0472">Membrane</keyword>
<evidence type="ECO:0000256" key="1">
    <source>
        <dbReference type="ARBA" id="ARBA00007150"/>
    </source>
</evidence>
<dbReference type="EC" id="2.5.1.145" evidence="7"/>
<evidence type="ECO:0000256" key="5">
    <source>
        <dbReference type="ARBA" id="ARBA00022989"/>
    </source>
</evidence>
<feature type="transmembrane region" description="Helical" evidence="7">
    <location>
        <begin position="136"/>
        <end position="157"/>
    </location>
</feature>
<dbReference type="InterPro" id="IPR001640">
    <property type="entry name" value="Lgt"/>
</dbReference>
<keyword evidence="2 7" id="KW-1003">Cell membrane</keyword>
<keyword evidence="3 7" id="KW-0808">Transferase</keyword>
<dbReference type="GO" id="GO:0008961">
    <property type="term" value="F:phosphatidylglycerol-prolipoprotein diacylglyceryl transferase activity"/>
    <property type="evidence" value="ECO:0007669"/>
    <property type="project" value="UniProtKB-UniRule"/>
</dbReference>
<evidence type="ECO:0000256" key="7">
    <source>
        <dbReference type="HAMAP-Rule" id="MF_01147"/>
    </source>
</evidence>
<evidence type="ECO:0000256" key="3">
    <source>
        <dbReference type="ARBA" id="ARBA00022679"/>
    </source>
</evidence>
<dbReference type="AlphaFoldDB" id="A0AAT9FS37"/>
<dbReference type="EMBL" id="AP026866">
    <property type="protein sequence ID" value="BDS08835.1"/>
    <property type="molecule type" value="Genomic_DNA"/>
</dbReference>
<accession>A0AAT9FS37</accession>
<comment type="catalytic activity">
    <reaction evidence="7">
        <text>L-cysteinyl-[prolipoprotein] + a 1,2-diacyl-sn-glycero-3-phospho-(1'-sn-glycerol) = an S-1,2-diacyl-sn-glyceryl-L-cysteinyl-[prolipoprotein] + sn-glycerol 1-phosphate + H(+)</text>
        <dbReference type="Rhea" id="RHEA:56712"/>
        <dbReference type="Rhea" id="RHEA-COMP:14679"/>
        <dbReference type="Rhea" id="RHEA-COMP:14680"/>
        <dbReference type="ChEBI" id="CHEBI:15378"/>
        <dbReference type="ChEBI" id="CHEBI:29950"/>
        <dbReference type="ChEBI" id="CHEBI:57685"/>
        <dbReference type="ChEBI" id="CHEBI:64716"/>
        <dbReference type="ChEBI" id="CHEBI:140658"/>
        <dbReference type="EC" id="2.5.1.145"/>
    </reaction>
</comment>
<feature type="transmembrane region" description="Helical" evidence="7">
    <location>
        <begin position="62"/>
        <end position="85"/>
    </location>
</feature>
<reference evidence="8" key="1">
    <citation type="submission" date="2024-07" db="EMBL/GenBank/DDBJ databases">
        <title>Complete genome sequence of Verrucomicrobiaceae bacterium NT6N.</title>
        <authorList>
            <person name="Huang C."/>
            <person name="Takami H."/>
            <person name="Hamasaki K."/>
        </authorList>
    </citation>
    <scope>NUCLEOTIDE SEQUENCE</scope>
    <source>
        <strain evidence="8">NT6N</strain>
    </source>
</reference>
<feature type="transmembrane region" description="Helical" evidence="7">
    <location>
        <begin position="265"/>
        <end position="285"/>
    </location>
</feature>
<dbReference type="Pfam" id="PF01790">
    <property type="entry name" value="LGT"/>
    <property type="match status" value="1"/>
</dbReference>
<name>A0AAT9FS37_9BACT</name>
<proteinExistence type="inferred from homology"/>
<feature type="transmembrane region" description="Helical" evidence="7">
    <location>
        <begin position="305"/>
        <end position="323"/>
    </location>
</feature>
<evidence type="ECO:0000256" key="6">
    <source>
        <dbReference type="ARBA" id="ARBA00023136"/>
    </source>
</evidence>
<evidence type="ECO:0000256" key="4">
    <source>
        <dbReference type="ARBA" id="ARBA00022692"/>
    </source>
</evidence>
<keyword evidence="5 7" id="KW-1133">Transmembrane helix</keyword>
<organism evidence="8">
    <name type="scientific">Oceaniferula spumae</name>
    <dbReference type="NCBI Taxonomy" id="2979115"/>
    <lineage>
        <taxon>Bacteria</taxon>
        <taxon>Pseudomonadati</taxon>
        <taxon>Verrucomicrobiota</taxon>
        <taxon>Verrucomicrobiia</taxon>
        <taxon>Verrucomicrobiales</taxon>
        <taxon>Verrucomicrobiaceae</taxon>
        <taxon>Oceaniferula</taxon>
    </lineage>
</organism>
<dbReference type="GO" id="GO:0042158">
    <property type="term" value="P:lipoprotein biosynthetic process"/>
    <property type="evidence" value="ECO:0007669"/>
    <property type="project" value="UniProtKB-UniRule"/>
</dbReference>
<evidence type="ECO:0000313" key="8">
    <source>
        <dbReference type="EMBL" id="BDS08835.1"/>
    </source>
</evidence>
<comment type="similarity">
    <text evidence="1 7">Belongs to the Lgt family.</text>
</comment>
<comment type="function">
    <text evidence="7">Catalyzes the transfer of the diacylglyceryl group from phosphatidylglycerol to the sulfhydryl group of the N-terminal cysteine of a prolipoprotein, the first step in the formation of mature lipoproteins.</text>
</comment>
<comment type="subcellular location">
    <subcellularLocation>
        <location evidence="7">Cell membrane</location>
        <topology evidence="7">Multi-pass membrane protein</topology>
    </subcellularLocation>
</comment>
<keyword evidence="4 7" id="KW-0812">Transmembrane</keyword>
<feature type="binding site" evidence="7">
    <location>
        <position position="155"/>
    </location>
    <ligand>
        <name>a 1,2-diacyl-sn-glycero-3-phospho-(1'-sn-glycerol)</name>
        <dbReference type="ChEBI" id="CHEBI:64716"/>
    </ligand>
</feature>
<dbReference type="GO" id="GO:0005886">
    <property type="term" value="C:plasma membrane"/>
    <property type="evidence" value="ECO:0007669"/>
    <property type="project" value="UniProtKB-SubCell"/>
</dbReference>
<dbReference type="PANTHER" id="PTHR30589">
    <property type="entry name" value="PROLIPOPROTEIN DIACYLGLYCERYL TRANSFERASE"/>
    <property type="match status" value="1"/>
</dbReference>
<feature type="transmembrane region" description="Helical" evidence="7">
    <location>
        <begin position="105"/>
        <end position="129"/>
    </location>
</feature>
<comment type="pathway">
    <text evidence="7">Protein modification; lipoprotein biosynthesis (diacylglyceryl transfer).</text>
</comment>
<dbReference type="PANTHER" id="PTHR30589:SF0">
    <property type="entry name" value="PHOSPHATIDYLGLYCEROL--PROLIPOPROTEIN DIACYLGLYCERYL TRANSFERASE"/>
    <property type="match status" value="1"/>
</dbReference>
<dbReference type="NCBIfam" id="TIGR00544">
    <property type="entry name" value="lgt"/>
    <property type="match status" value="1"/>
</dbReference>
<evidence type="ECO:0000256" key="2">
    <source>
        <dbReference type="ARBA" id="ARBA00022475"/>
    </source>
</evidence>
<protein>
    <recommendedName>
        <fullName evidence="7">Phosphatidylglycerol--prolipoprotein diacylglyceryl transferase</fullName>
        <ecNumber evidence="7">2.5.1.145</ecNumber>
    </recommendedName>
</protein>
<gene>
    <name evidence="8" type="primary">lgt_2</name>
    <name evidence="7" type="synonym">lgt</name>
    <name evidence="8" type="ORF">NT6N_38750</name>
</gene>
<dbReference type="KEGG" id="osu:NT6N_38750"/>
<dbReference type="HAMAP" id="MF_01147">
    <property type="entry name" value="Lgt"/>
    <property type="match status" value="1"/>
</dbReference>
<sequence length="332" mass="37177">MVSVVRVLATYIHNMDPVIFDVAGPVKLRWYGLGYLLGFVLAFYLLRWLARKQLWVLPSVKVADFIAYSAVFGVFLGGRIGYILFYQIPKKGGWDQLMDDPMMVFRVWDGGMASHGGILGLMIFTLVYARMQKVSWTGVGDGLCVVAPIGIGLVRVANFINGELYGRVAHGVSWAMKFPSSLHEDWKDKPEMIDQAYEACRAVDPSVTGQSYEYLVAQARENPQLAETLGTYLKARHPSQLYEALLEGLVLFLILIITRIKFPKLPHGILTGMFFLFYAIFRIIVEHFREPDVGQSLVLGLTKGQFYSTFMVIAGIGFIITALRKGNGSVRS</sequence>
<feature type="transmembrane region" description="Helical" evidence="7">
    <location>
        <begin position="241"/>
        <end position="258"/>
    </location>
</feature>